<evidence type="ECO:0000259" key="4">
    <source>
        <dbReference type="PROSITE" id="PS50090"/>
    </source>
</evidence>
<feature type="domain" description="Myb-like" evidence="4">
    <location>
        <begin position="9"/>
        <end position="72"/>
    </location>
</feature>
<dbReference type="GO" id="GO:0005634">
    <property type="term" value="C:nucleus"/>
    <property type="evidence" value="ECO:0007669"/>
    <property type="project" value="UniProtKB-SubCell"/>
</dbReference>
<evidence type="ECO:0000256" key="2">
    <source>
        <dbReference type="ARBA" id="ARBA00023125"/>
    </source>
</evidence>
<name>A0AAW2K2T0_SESRA</name>
<dbReference type="InterPro" id="IPR001005">
    <property type="entry name" value="SANT/Myb"/>
</dbReference>
<evidence type="ECO:0000313" key="6">
    <source>
        <dbReference type="EMBL" id="KAL0301024.1"/>
    </source>
</evidence>
<protein>
    <submittedName>
        <fullName evidence="6">Transcription factor</fullName>
    </submittedName>
</protein>
<dbReference type="Gene3D" id="1.10.10.60">
    <property type="entry name" value="Homeodomain-like"/>
    <property type="match status" value="1"/>
</dbReference>
<dbReference type="InterPro" id="IPR017930">
    <property type="entry name" value="Myb_dom"/>
</dbReference>
<dbReference type="AlphaFoldDB" id="A0AAW2K2T0"/>
<dbReference type="InterPro" id="IPR015495">
    <property type="entry name" value="Myb_TF_plants"/>
</dbReference>
<accession>A0AAW2K2T0</accession>
<gene>
    <name evidence="6" type="ORF">Sradi_6379200</name>
</gene>
<dbReference type="PANTHER" id="PTHR47994:SF2">
    <property type="entry name" value="TRANSCRIPTION FACTOR MYB80"/>
    <property type="match status" value="1"/>
</dbReference>
<feature type="domain" description="HTH myb-type" evidence="5">
    <location>
        <begin position="9"/>
        <end position="45"/>
    </location>
</feature>
<comment type="subcellular location">
    <subcellularLocation>
        <location evidence="1">Nucleus</location>
    </subcellularLocation>
</comment>
<evidence type="ECO:0000259" key="5">
    <source>
        <dbReference type="PROSITE" id="PS51294"/>
    </source>
</evidence>
<evidence type="ECO:0000256" key="3">
    <source>
        <dbReference type="ARBA" id="ARBA00023242"/>
    </source>
</evidence>
<comment type="caution">
    <text evidence="6">The sequence shown here is derived from an EMBL/GenBank/DDBJ whole genome shotgun (WGS) entry which is preliminary data.</text>
</comment>
<dbReference type="PANTHER" id="PTHR47994">
    <property type="entry name" value="F14D16.11-RELATED"/>
    <property type="match status" value="1"/>
</dbReference>
<dbReference type="InterPro" id="IPR009057">
    <property type="entry name" value="Homeodomain-like_sf"/>
</dbReference>
<dbReference type="PROSITE" id="PS50090">
    <property type="entry name" value="MYB_LIKE"/>
    <property type="match status" value="1"/>
</dbReference>
<evidence type="ECO:0000256" key="1">
    <source>
        <dbReference type="ARBA" id="ARBA00004123"/>
    </source>
</evidence>
<keyword evidence="2" id="KW-0238">DNA-binding</keyword>
<dbReference type="SMART" id="SM00717">
    <property type="entry name" value="SANT"/>
    <property type="match status" value="1"/>
</dbReference>
<proteinExistence type="predicted"/>
<organism evidence="6">
    <name type="scientific">Sesamum radiatum</name>
    <name type="common">Black benniseed</name>
    <dbReference type="NCBI Taxonomy" id="300843"/>
    <lineage>
        <taxon>Eukaryota</taxon>
        <taxon>Viridiplantae</taxon>
        <taxon>Streptophyta</taxon>
        <taxon>Embryophyta</taxon>
        <taxon>Tracheophyta</taxon>
        <taxon>Spermatophyta</taxon>
        <taxon>Magnoliopsida</taxon>
        <taxon>eudicotyledons</taxon>
        <taxon>Gunneridae</taxon>
        <taxon>Pentapetalae</taxon>
        <taxon>asterids</taxon>
        <taxon>lamiids</taxon>
        <taxon>Lamiales</taxon>
        <taxon>Pedaliaceae</taxon>
        <taxon>Sesamum</taxon>
    </lineage>
</organism>
<sequence>MGRVPCCEKENVKRGQWTPEEDQKLSSYIAQHGTRNWRLIPKHAGFFLNSISWNETLERIASSLPHRSPDLLTLIFRSSEMWEEL</sequence>
<dbReference type="PROSITE" id="PS51294">
    <property type="entry name" value="HTH_MYB"/>
    <property type="match status" value="1"/>
</dbReference>
<dbReference type="GO" id="GO:0003677">
    <property type="term" value="F:DNA binding"/>
    <property type="evidence" value="ECO:0007669"/>
    <property type="project" value="UniProtKB-KW"/>
</dbReference>
<dbReference type="SUPFAM" id="SSF46689">
    <property type="entry name" value="Homeodomain-like"/>
    <property type="match status" value="1"/>
</dbReference>
<reference evidence="6" key="1">
    <citation type="submission" date="2020-06" db="EMBL/GenBank/DDBJ databases">
        <authorList>
            <person name="Li T."/>
            <person name="Hu X."/>
            <person name="Zhang T."/>
            <person name="Song X."/>
            <person name="Zhang H."/>
            <person name="Dai N."/>
            <person name="Sheng W."/>
            <person name="Hou X."/>
            <person name="Wei L."/>
        </authorList>
    </citation>
    <scope>NUCLEOTIDE SEQUENCE</scope>
    <source>
        <strain evidence="6">G02</strain>
        <tissue evidence="6">Leaf</tissue>
    </source>
</reference>
<keyword evidence="3" id="KW-0539">Nucleus</keyword>
<reference evidence="6" key="2">
    <citation type="journal article" date="2024" name="Plant">
        <title>Genomic evolution and insights into agronomic trait innovations of Sesamum species.</title>
        <authorList>
            <person name="Miao H."/>
            <person name="Wang L."/>
            <person name="Qu L."/>
            <person name="Liu H."/>
            <person name="Sun Y."/>
            <person name="Le M."/>
            <person name="Wang Q."/>
            <person name="Wei S."/>
            <person name="Zheng Y."/>
            <person name="Lin W."/>
            <person name="Duan Y."/>
            <person name="Cao H."/>
            <person name="Xiong S."/>
            <person name="Wang X."/>
            <person name="Wei L."/>
            <person name="Li C."/>
            <person name="Ma Q."/>
            <person name="Ju M."/>
            <person name="Zhao R."/>
            <person name="Li G."/>
            <person name="Mu C."/>
            <person name="Tian Q."/>
            <person name="Mei H."/>
            <person name="Zhang T."/>
            <person name="Gao T."/>
            <person name="Zhang H."/>
        </authorList>
    </citation>
    <scope>NUCLEOTIDE SEQUENCE</scope>
    <source>
        <strain evidence="6">G02</strain>
    </source>
</reference>
<dbReference type="Pfam" id="PF00249">
    <property type="entry name" value="Myb_DNA-binding"/>
    <property type="match status" value="1"/>
</dbReference>
<dbReference type="CDD" id="cd00167">
    <property type="entry name" value="SANT"/>
    <property type="match status" value="1"/>
</dbReference>
<dbReference type="EMBL" id="JACGWJ010000030">
    <property type="protein sequence ID" value="KAL0301024.1"/>
    <property type="molecule type" value="Genomic_DNA"/>
</dbReference>